<name>A0A7M1S4P1_9BACT</name>
<dbReference type="CDD" id="cd07984">
    <property type="entry name" value="LPLAT_LABLAT-like"/>
    <property type="match status" value="1"/>
</dbReference>
<dbReference type="GO" id="GO:0005886">
    <property type="term" value="C:plasma membrane"/>
    <property type="evidence" value="ECO:0007669"/>
    <property type="project" value="UniProtKB-SubCell"/>
</dbReference>
<reference evidence="8 9" key="1">
    <citation type="submission" date="2020-10" db="EMBL/GenBank/DDBJ databases">
        <title>The genome of sulfurovum sp.</title>
        <authorList>
            <person name="Xie S."/>
            <person name="Shao Z."/>
            <person name="Jiang L."/>
        </authorList>
    </citation>
    <scope>NUCLEOTIDE SEQUENCE [LARGE SCALE GENOMIC DNA]</scope>
    <source>
        <strain evidence="8 9">ST-419</strain>
    </source>
</reference>
<dbReference type="GO" id="GO:0009247">
    <property type="term" value="P:glycolipid biosynthetic process"/>
    <property type="evidence" value="ECO:0007669"/>
    <property type="project" value="UniProtKB-ARBA"/>
</dbReference>
<dbReference type="EMBL" id="CP063164">
    <property type="protein sequence ID" value="QOR62328.1"/>
    <property type="molecule type" value="Genomic_DNA"/>
</dbReference>
<sequence>MREKIEYWLVKLFLGLAKIAPVSFVYIFFKMLAWLLYYLDSKRRKLTIANLSSAFPQMSKKEIEQLSKQVYVGLSKTVAEILLMFVDRFDIDNAVVNREETIEKLESLAKHSSKGIIAMTAHFSNWELLAHFLAKHGFPMLVIGREGNNKLIEDNITTPFRRKYGNDSAFKSKAMLSMVKRLKKGGNVGILIDQKVGKQNSVMVDFFGQKAGTTTSIAFLKQKLDPLVVPFFIARIDDGKYRIIIEEPIESEEALTSESVLETMTEQYNQVMESVIRKYPAQWFWMHNRWRR</sequence>
<dbReference type="InterPro" id="IPR004960">
    <property type="entry name" value="LipA_acyltrans"/>
</dbReference>
<accession>A0A7M1S4P1</accession>
<dbReference type="Proteomes" id="UP000595074">
    <property type="component" value="Chromosome"/>
</dbReference>
<dbReference type="PIRSF" id="PIRSF026649">
    <property type="entry name" value="MsbB"/>
    <property type="match status" value="1"/>
</dbReference>
<keyword evidence="5 7" id="KW-0472">Membrane</keyword>
<comment type="subcellular location">
    <subcellularLocation>
        <location evidence="1">Cell inner membrane</location>
    </subcellularLocation>
</comment>
<evidence type="ECO:0000256" key="2">
    <source>
        <dbReference type="ARBA" id="ARBA00022475"/>
    </source>
</evidence>
<evidence type="ECO:0000256" key="6">
    <source>
        <dbReference type="ARBA" id="ARBA00023315"/>
    </source>
</evidence>
<dbReference type="PANTHER" id="PTHR30606">
    <property type="entry name" value="LIPID A BIOSYNTHESIS LAUROYL ACYLTRANSFERASE"/>
    <property type="match status" value="1"/>
</dbReference>
<dbReference type="Pfam" id="PF03279">
    <property type="entry name" value="Lip_A_acyltrans"/>
    <property type="match status" value="1"/>
</dbReference>
<evidence type="ECO:0000256" key="4">
    <source>
        <dbReference type="ARBA" id="ARBA00022679"/>
    </source>
</evidence>
<evidence type="ECO:0000256" key="3">
    <source>
        <dbReference type="ARBA" id="ARBA00022519"/>
    </source>
</evidence>
<dbReference type="RefSeq" id="WP_197549047.1">
    <property type="nucleotide sequence ID" value="NZ_CP063164.1"/>
</dbReference>
<dbReference type="GO" id="GO:0016746">
    <property type="term" value="F:acyltransferase activity"/>
    <property type="evidence" value="ECO:0007669"/>
    <property type="project" value="UniProtKB-KW"/>
</dbReference>
<evidence type="ECO:0000256" key="7">
    <source>
        <dbReference type="SAM" id="Phobius"/>
    </source>
</evidence>
<keyword evidence="3" id="KW-0997">Cell inner membrane</keyword>
<dbReference type="PANTHER" id="PTHR30606:SF10">
    <property type="entry name" value="PHOSPHATIDYLINOSITOL MANNOSIDE ACYLTRANSFERASE"/>
    <property type="match status" value="1"/>
</dbReference>
<keyword evidence="7" id="KW-0812">Transmembrane</keyword>
<evidence type="ECO:0000256" key="1">
    <source>
        <dbReference type="ARBA" id="ARBA00004533"/>
    </source>
</evidence>
<dbReference type="KEGG" id="sinu:IMZ28_02300"/>
<protein>
    <submittedName>
        <fullName evidence="8">Lysophospholipid acyltransferase family protein</fullName>
    </submittedName>
</protein>
<feature type="transmembrane region" description="Helical" evidence="7">
    <location>
        <begin position="12"/>
        <end position="39"/>
    </location>
</feature>
<keyword evidence="7" id="KW-1133">Transmembrane helix</keyword>
<organism evidence="8 9">
    <name type="scientific">Sulfurovum indicum</name>
    <dbReference type="NCBI Taxonomy" id="2779528"/>
    <lineage>
        <taxon>Bacteria</taxon>
        <taxon>Pseudomonadati</taxon>
        <taxon>Campylobacterota</taxon>
        <taxon>Epsilonproteobacteria</taxon>
        <taxon>Campylobacterales</taxon>
        <taxon>Sulfurovaceae</taxon>
        <taxon>Sulfurovum</taxon>
    </lineage>
</organism>
<keyword evidence="6 8" id="KW-0012">Acyltransferase</keyword>
<keyword evidence="4 8" id="KW-0808">Transferase</keyword>
<keyword evidence="2" id="KW-1003">Cell membrane</keyword>
<dbReference type="AlphaFoldDB" id="A0A7M1S4P1"/>
<proteinExistence type="predicted"/>
<evidence type="ECO:0000256" key="5">
    <source>
        <dbReference type="ARBA" id="ARBA00023136"/>
    </source>
</evidence>
<evidence type="ECO:0000313" key="8">
    <source>
        <dbReference type="EMBL" id="QOR62328.1"/>
    </source>
</evidence>
<evidence type="ECO:0000313" key="9">
    <source>
        <dbReference type="Proteomes" id="UP000595074"/>
    </source>
</evidence>
<gene>
    <name evidence="8" type="ORF">IMZ28_02300</name>
</gene>
<keyword evidence="9" id="KW-1185">Reference proteome</keyword>